<name>A0ACB8ZXM1_ARCLA</name>
<reference evidence="1 2" key="2">
    <citation type="journal article" date="2022" name="Mol. Ecol. Resour.">
        <title>The genomes of chicory, endive, great burdock and yacon provide insights into Asteraceae paleo-polyploidization history and plant inulin production.</title>
        <authorList>
            <person name="Fan W."/>
            <person name="Wang S."/>
            <person name="Wang H."/>
            <person name="Wang A."/>
            <person name="Jiang F."/>
            <person name="Liu H."/>
            <person name="Zhao H."/>
            <person name="Xu D."/>
            <person name="Zhang Y."/>
        </authorList>
    </citation>
    <scope>NUCLEOTIDE SEQUENCE [LARGE SCALE GENOMIC DNA]</scope>
    <source>
        <strain evidence="2">cv. Niubang</strain>
    </source>
</reference>
<dbReference type="Proteomes" id="UP001055879">
    <property type="component" value="Linkage Group LG09"/>
</dbReference>
<evidence type="ECO:0000313" key="1">
    <source>
        <dbReference type="EMBL" id="KAI3702308.1"/>
    </source>
</evidence>
<sequence length="73" mass="8237">MNHSNNKMKKNKHGGTKKKMAVEQFMAYKSISEWVYLDNISSPAITIDDDFKGSGDKREGKGGRSEIDEIRST</sequence>
<organism evidence="1 2">
    <name type="scientific">Arctium lappa</name>
    <name type="common">Greater burdock</name>
    <name type="synonym">Lappa major</name>
    <dbReference type="NCBI Taxonomy" id="4217"/>
    <lineage>
        <taxon>Eukaryota</taxon>
        <taxon>Viridiplantae</taxon>
        <taxon>Streptophyta</taxon>
        <taxon>Embryophyta</taxon>
        <taxon>Tracheophyta</taxon>
        <taxon>Spermatophyta</taxon>
        <taxon>Magnoliopsida</taxon>
        <taxon>eudicotyledons</taxon>
        <taxon>Gunneridae</taxon>
        <taxon>Pentapetalae</taxon>
        <taxon>asterids</taxon>
        <taxon>campanulids</taxon>
        <taxon>Asterales</taxon>
        <taxon>Asteraceae</taxon>
        <taxon>Carduoideae</taxon>
        <taxon>Cardueae</taxon>
        <taxon>Arctiinae</taxon>
        <taxon>Arctium</taxon>
    </lineage>
</organism>
<comment type="caution">
    <text evidence="1">The sequence shown here is derived from an EMBL/GenBank/DDBJ whole genome shotgun (WGS) entry which is preliminary data.</text>
</comment>
<accession>A0ACB8ZXM1</accession>
<protein>
    <submittedName>
        <fullName evidence="1">Uncharacterized protein</fullName>
    </submittedName>
</protein>
<dbReference type="EMBL" id="CM042055">
    <property type="protein sequence ID" value="KAI3702308.1"/>
    <property type="molecule type" value="Genomic_DNA"/>
</dbReference>
<keyword evidence="2" id="KW-1185">Reference proteome</keyword>
<proteinExistence type="predicted"/>
<reference evidence="2" key="1">
    <citation type="journal article" date="2022" name="Mol. Ecol. Resour.">
        <title>The genomes of chicory, endive, great burdock and yacon provide insights into Asteraceae palaeo-polyploidization history and plant inulin production.</title>
        <authorList>
            <person name="Fan W."/>
            <person name="Wang S."/>
            <person name="Wang H."/>
            <person name="Wang A."/>
            <person name="Jiang F."/>
            <person name="Liu H."/>
            <person name="Zhao H."/>
            <person name="Xu D."/>
            <person name="Zhang Y."/>
        </authorList>
    </citation>
    <scope>NUCLEOTIDE SEQUENCE [LARGE SCALE GENOMIC DNA]</scope>
    <source>
        <strain evidence="2">cv. Niubang</strain>
    </source>
</reference>
<evidence type="ECO:0000313" key="2">
    <source>
        <dbReference type="Proteomes" id="UP001055879"/>
    </source>
</evidence>
<gene>
    <name evidence="1" type="ORF">L6452_28041</name>
</gene>